<evidence type="ECO:0000256" key="9">
    <source>
        <dbReference type="HAMAP-Rule" id="MF_01010"/>
    </source>
</evidence>
<feature type="binding site" evidence="9">
    <location>
        <position position="85"/>
    </location>
    <ligand>
        <name>[4Fe-4S] cluster</name>
        <dbReference type="ChEBI" id="CHEBI:49883"/>
    </ligand>
</feature>
<feature type="binding site" evidence="9">
    <location>
        <position position="306"/>
    </location>
    <ligand>
        <name>S-adenosyl-L-methionine</name>
        <dbReference type="ChEBI" id="CHEBI:59789"/>
    </ligand>
</feature>
<evidence type="ECO:0000256" key="10">
    <source>
        <dbReference type="PROSITE-ProRule" id="PRU01024"/>
    </source>
</evidence>
<dbReference type="PROSITE" id="PS50926">
    <property type="entry name" value="TRAM"/>
    <property type="match status" value="1"/>
</dbReference>
<dbReference type="GO" id="GO:0003723">
    <property type="term" value="F:RNA binding"/>
    <property type="evidence" value="ECO:0007669"/>
    <property type="project" value="InterPro"/>
</dbReference>
<dbReference type="Proteomes" id="UP000002964">
    <property type="component" value="Unassembled WGS sequence"/>
</dbReference>
<dbReference type="GO" id="GO:0005506">
    <property type="term" value="F:iron ion binding"/>
    <property type="evidence" value="ECO:0007669"/>
    <property type="project" value="UniProtKB-UniRule"/>
</dbReference>
<evidence type="ECO:0000256" key="8">
    <source>
        <dbReference type="ARBA" id="ARBA00023014"/>
    </source>
</evidence>
<accession>H8YY85</accession>
<dbReference type="InterPro" id="IPR002792">
    <property type="entry name" value="TRAM_dom"/>
</dbReference>
<evidence type="ECO:0000256" key="2">
    <source>
        <dbReference type="ARBA" id="ARBA00022552"/>
    </source>
</evidence>
<dbReference type="Gene3D" id="2.40.50.140">
    <property type="entry name" value="Nucleic acid-binding proteins"/>
    <property type="match status" value="1"/>
</dbReference>
<feature type="binding site" evidence="9 10">
    <location>
        <position position="322"/>
    </location>
    <ligand>
        <name>S-adenosyl-L-methionine</name>
        <dbReference type="ChEBI" id="CHEBI:59789"/>
    </ligand>
</feature>
<gene>
    <name evidence="9" type="primary">rlmD</name>
    <name evidence="13" type="ORF">Thi970DRAFT_01076</name>
</gene>
<dbReference type="EMBL" id="JH603168">
    <property type="protein sequence ID" value="EIC23411.1"/>
    <property type="molecule type" value="Genomic_DNA"/>
</dbReference>
<feature type="binding site" evidence="9 10">
    <location>
        <position position="301"/>
    </location>
    <ligand>
        <name>S-adenosyl-L-methionine</name>
        <dbReference type="ChEBI" id="CHEBI:59789"/>
    </ligand>
</feature>
<name>H8YY85_9GAMM</name>
<feature type="binding site" evidence="9 10">
    <location>
        <position position="272"/>
    </location>
    <ligand>
        <name>S-adenosyl-L-methionine</name>
        <dbReference type="ChEBI" id="CHEBI:59789"/>
    </ligand>
</feature>
<evidence type="ECO:0000313" key="13">
    <source>
        <dbReference type="EMBL" id="EIC23411.1"/>
    </source>
</evidence>
<dbReference type="STRING" id="631362.Thi970DRAFT_01076"/>
<dbReference type="NCBIfam" id="NF009639">
    <property type="entry name" value="PRK13168.1"/>
    <property type="match status" value="1"/>
</dbReference>
<dbReference type="InterPro" id="IPR010280">
    <property type="entry name" value="U5_MeTrfase_fam"/>
</dbReference>
<dbReference type="PROSITE" id="PS51687">
    <property type="entry name" value="SAM_MT_RNA_M5U"/>
    <property type="match status" value="1"/>
</dbReference>
<dbReference type="eggNOG" id="COG2265">
    <property type="taxonomic scope" value="Bacteria"/>
</dbReference>
<feature type="binding site" evidence="9">
    <location>
        <position position="351"/>
    </location>
    <ligand>
        <name>S-adenosyl-L-methionine</name>
        <dbReference type="ChEBI" id="CHEBI:59789"/>
    </ligand>
</feature>
<feature type="binding site" evidence="9">
    <location>
        <position position="76"/>
    </location>
    <ligand>
        <name>[4Fe-4S] cluster</name>
        <dbReference type="ChEBI" id="CHEBI:49883"/>
    </ligand>
</feature>
<evidence type="ECO:0000256" key="11">
    <source>
        <dbReference type="PROSITE-ProRule" id="PRU10015"/>
    </source>
</evidence>
<feature type="binding site" evidence="9">
    <location>
        <position position="164"/>
    </location>
    <ligand>
        <name>[4Fe-4S] cluster</name>
        <dbReference type="ChEBI" id="CHEBI:49883"/>
    </ligand>
</feature>
<proteinExistence type="inferred from homology"/>
<reference evidence="13 14" key="2">
    <citation type="submission" date="2011-11" db="EMBL/GenBank/DDBJ databases">
        <authorList>
            <consortium name="US DOE Joint Genome Institute"/>
            <person name="Lucas S."/>
            <person name="Han J."/>
            <person name="Lapidus A."/>
            <person name="Cheng J.-F."/>
            <person name="Goodwin L."/>
            <person name="Pitluck S."/>
            <person name="Peters L."/>
            <person name="Ovchinnikova G."/>
            <person name="Zhang X."/>
            <person name="Detter J.C."/>
            <person name="Han C."/>
            <person name="Tapia R."/>
            <person name="Land M."/>
            <person name="Hauser L."/>
            <person name="Kyrpides N."/>
            <person name="Ivanova N."/>
            <person name="Pagani I."/>
            <person name="Vogl K."/>
            <person name="Liu Z."/>
            <person name="Overmann J."/>
            <person name="Frigaard N.-U."/>
            <person name="Bryant D."/>
            <person name="Woyke T."/>
        </authorList>
    </citation>
    <scope>NUCLEOTIDE SEQUENCE [LARGE SCALE GENOMIC DNA]</scope>
    <source>
        <strain evidence="13 14">970</strain>
    </source>
</reference>
<dbReference type="Gene3D" id="2.40.50.1070">
    <property type="match status" value="1"/>
</dbReference>
<dbReference type="NCBIfam" id="TIGR00479">
    <property type="entry name" value="rumA"/>
    <property type="match status" value="1"/>
</dbReference>
<dbReference type="CDD" id="cd02440">
    <property type="entry name" value="AdoMet_MTases"/>
    <property type="match status" value="1"/>
</dbReference>
<dbReference type="PROSITE" id="PS01230">
    <property type="entry name" value="TRMA_1"/>
    <property type="match status" value="1"/>
</dbReference>
<evidence type="ECO:0000256" key="7">
    <source>
        <dbReference type="ARBA" id="ARBA00023004"/>
    </source>
</evidence>
<keyword evidence="3 9" id="KW-0489">Methyltransferase</keyword>
<dbReference type="SUPFAM" id="SSF53335">
    <property type="entry name" value="S-adenosyl-L-methionine-dependent methyltransferases"/>
    <property type="match status" value="1"/>
</dbReference>
<sequence>MSKKKPLPQEPIEAEIGDLSHDGRGVAHVDGKAVFVQGALAGERVRFRLTRRQRRHDEGEVVEVLSASPDRVTPRCAHFGLCGGCALQHLDPAAQIGMKQEVLAAALERIGKVRPETWLPQLVAEHWGYRRKARLGVRYVAKKGRVLVGFRERRSSFVADLARCEVLHPAVGERLTELAELIGSLSIRERIAQIEMAQGDGPVVLIFRVLEPPTPGDIDLLQAFAARTGLHVYLQPGGIETVAPLPGQQAELSYALPAQDVTLAFEPNDFTQVNLELNRLLVARALEQLDPGPGDRVLDLFCGLGNFTLPIARRAGLVLGVEGDAGLVERARANAGRNGLDDSRVRFERADLYSETPDQDAAGPWDWSRQSFDLALIDPPRSGALQVLDALAATGIRRLVYVSCYPGTLARDAGYLVANHGFRLEAAGVMDMFPHTAHVESLAVFERSKRGTLA</sequence>
<dbReference type="OrthoDB" id="9804590at2"/>
<feature type="active site" description="Nucleophile" evidence="9 10">
    <location>
        <position position="404"/>
    </location>
</feature>
<feature type="binding site" evidence="9 10">
    <location>
        <position position="378"/>
    </location>
    <ligand>
        <name>S-adenosyl-L-methionine</name>
        <dbReference type="ChEBI" id="CHEBI:59789"/>
    </ligand>
</feature>
<dbReference type="GO" id="GO:0070041">
    <property type="term" value="F:rRNA (uridine-C5-)-methyltransferase activity"/>
    <property type="evidence" value="ECO:0007669"/>
    <property type="project" value="UniProtKB-UniRule"/>
</dbReference>
<feature type="domain" description="TRAM" evidence="12">
    <location>
        <begin position="5"/>
        <end position="63"/>
    </location>
</feature>
<comment type="similarity">
    <text evidence="9">Belongs to the class I-like SAM-binding methyltransferase superfamily. RNA M5U methyltransferase family. RlmD subfamily.</text>
</comment>
<keyword evidence="14" id="KW-1185">Reference proteome</keyword>
<keyword evidence="4 9" id="KW-0808">Transferase</keyword>
<keyword evidence="6 9" id="KW-0479">Metal-binding</keyword>
<dbReference type="AlphaFoldDB" id="H8YY85"/>
<dbReference type="RefSeq" id="WP_009147495.1">
    <property type="nucleotide sequence ID" value="NZ_CP121471.1"/>
</dbReference>
<reference evidence="14" key="1">
    <citation type="submission" date="2011-06" db="EMBL/GenBank/DDBJ databases">
        <authorList>
            <consortium name="US DOE Joint Genome Institute (JGI-PGF)"/>
            <person name="Lucas S."/>
            <person name="Han J."/>
            <person name="Lapidus A."/>
            <person name="Cheng J.-F."/>
            <person name="Goodwin L."/>
            <person name="Pitluck S."/>
            <person name="Peters L."/>
            <person name="Land M.L."/>
            <person name="Hauser L."/>
            <person name="Vogl K."/>
            <person name="Liu Z."/>
            <person name="Overmann J."/>
            <person name="Frigaard N.-U."/>
            <person name="Bryant D.A."/>
            <person name="Woyke T.J."/>
        </authorList>
    </citation>
    <scope>NUCLEOTIDE SEQUENCE [LARGE SCALE GENOMIC DNA]</scope>
    <source>
        <strain evidence="14">970</strain>
    </source>
</reference>
<dbReference type="Gene3D" id="3.40.50.150">
    <property type="entry name" value="Vaccinia Virus protein VP39"/>
    <property type="match status" value="1"/>
</dbReference>
<dbReference type="GO" id="GO:0051539">
    <property type="term" value="F:4 iron, 4 sulfur cluster binding"/>
    <property type="evidence" value="ECO:0007669"/>
    <property type="project" value="UniProtKB-KW"/>
</dbReference>
<dbReference type="HOGENOM" id="CLU_014689_8_2_6"/>
<keyword evidence="8 9" id="KW-0411">Iron-sulfur</keyword>
<evidence type="ECO:0000256" key="3">
    <source>
        <dbReference type="ARBA" id="ARBA00022603"/>
    </source>
</evidence>
<evidence type="ECO:0000256" key="5">
    <source>
        <dbReference type="ARBA" id="ARBA00022691"/>
    </source>
</evidence>
<evidence type="ECO:0000313" key="14">
    <source>
        <dbReference type="Proteomes" id="UP000002964"/>
    </source>
</evidence>
<feature type="active site" evidence="11">
    <location>
        <position position="404"/>
    </location>
</feature>
<dbReference type="FunFam" id="2.40.50.140:FF:000097">
    <property type="entry name" value="23S rRNA (uracil(1939)-C(5))-methyltransferase RlmD"/>
    <property type="match status" value="1"/>
</dbReference>
<feature type="binding site" evidence="9">
    <location>
        <position position="82"/>
    </location>
    <ligand>
        <name>[4Fe-4S] cluster</name>
        <dbReference type="ChEBI" id="CHEBI:49883"/>
    </ligand>
</feature>
<dbReference type="PANTHER" id="PTHR11061">
    <property type="entry name" value="RNA M5U METHYLTRANSFERASE"/>
    <property type="match status" value="1"/>
</dbReference>
<keyword evidence="1 9" id="KW-0004">4Fe-4S</keyword>
<dbReference type="HAMAP" id="MF_01010">
    <property type="entry name" value="23SrRNA_methyltr_RlmD"/>
    <property type="match status" value="1"/>
</dbReference>
<dbReference type="InterPro" id="IPR012340">
    <property type="entry name" value="NA-bd_OB-fold"/>
</dbReference>
<evidence type="ECO:0000256" key="4">
    <source>
        <dbReference type="ARBA" id="ARBA00022679"/>
    </source>
</evidence>
<evidence type="ECO:0000256" key="1">
    <source>
        <dbReference type="ARBA" id="ARBA00022485"/>
    </source>
</evidence>
<keyword evidence="7 9" id="KW-0408">Iron</keyword>
<dbReference type="PANTHER" id="PTHR11061:SF49">
    <property type="entry name" value="23S RRNA (URACIL(1939)-C(5))-METHYLTRANSFERASE RLMD"/>
    <property type="match status" value="1"/>
</dbReference>
<dbReference type="InterPro" id="IPR029063">
    <property type="entry name" value="SAM-dependent_MTases_sf"/>
</dbReference>
<dbReference type="InterPro" id="IPR030390">
    <property type="entry name" value="MeTrfase_TrmA_AS"/>
</dbReference>
<dbReference type="PROSITE" id="PS01231">
    <property type="entry name" value="TRMA_2"/>
    <property type="match status" value="1"/>
</dbReference>
<dbReference type="EC" id="2.1.1.190" evidence="9"/>
<comment type="catalytic activity">
    <reaction evidence="9">
        <text>uridine(1939) in 23S rRNA + S-adenosyl-L-methionine = 5-methyluridine(1939) in 23S rRNA + S-adenosyl-L-homocysteine + H(+)</text>
        <dbReference type="Rhea" id="RHEA:42908"/>
        <dbReference type="Rhea" id="RHEA-COMP:10278"/>
        <dbReference type="Rhea" id="RHEA-COMP:10279"/>
        <dbReference type="ChEBI" id="CHEBI:15378"/>
        <dbReference type="ChEBI" id="CHEBI:57856"/>
        <dbReference type="ChEBI" id="CHEBI:59789"/>
        <dbReference type="ChEBI" id="CHEBI:65315"/>
        <dbReference type="ChEBI" id="CHEBI:74447"/>
        <dbReference type="EC" id="2.1.1.190"/>
    </reaction>
</comment>
<comment type="function">
    <text evidence="9">Catalyzes the formation of 5-methyl-uridine at position 1939 (m5U1939) in 23S rRNA.</text>
</comment>
<organism evidence="13 14">
    <name type="scientific">Thiorhodovibrio frisius</name>
    <dbReference type="NCBI Taxonomy" id="631362"/>
    <lineage>
        <taxon>Bacteria</taxon>
        <taxon>Pseudomonadati</taxon>
        <taxon>Pseudomonadota</taxon>
        <taxon>Gammaproteobacteria</taxon>
        <taxon>Chromatiales</taxon>
        <taxon>Chromatiaceae</taxon>
        <taxon>Thiorhodovibrio</taxon>
    </lineage>
</organism>
<protein>
    <recommendedName>
        <fullName evidence="9">23S rRNA (uracil(1939)-C(5))-methyltransferase RlmD</fullName>
        <ecNumber evidence="9">2.1.1.190</ecNumber>
    </recommendedName>
    <alternativeName>
        <fullName evidence="9">23S rRNA(m5U1939)-methyltransferase</fullName>
    </alternativeName>
</protein>
<dbReference type="SUPFAM" id="SSF50249">
    <property type="entry name" value="Nucleic acid-binding proteins"/>
    <property type="match status" value="1"/>
</dbReference>
<keyword evidence="5 9" id="KW-0949">S-adenosyl-L-methionine</keyword>
<dbReference type="Pfam" id="PF05958">
    <property type="entry name" value="tRNA_U5-meth_tr"/>
    <property type="match status" value="1"/>
</dbReference>
<dbReference type="GO" id="GO:0070475">
    <property type="term" value="P:rRNA base methylation"/>
    <property type="evidence" value="ECO:0007669"/>
    <property type="project" value="TreeGrafter"/>
</dbReference>
<evidence type="ECO:0000259" key="12">
    <source>
        <dbReference type="PROSITE" id="PS50926"/>
    </source>
</evidence>
<dbReference type="InterPro" id="IPR030391">
    <property type="entry name" value="MeTrfase_TrmA_CS"/>
</dbReference>
<evidence type="ECO:0000256" key="6">
    <source>
        <dbReference type="ARBA" id="ARBA00022723"/>
    </source>
</evidence>
<keyword evidence="2 9" id="KW-0698">rRNA processing</keyword>
<dbReference type="InterPro" id="IPR001566">
    <property type="entry name" value="23S_rRNA_MeTrfase_RlmD"/>
</dbReference>
<dbReference type="Pfam" id="PF01938">
    <property type="entry name" value="TRAM"/>
    <property type="match status" value="1"/>
</dbReference>